<dbReference type="SUPFAM" id="SSF48452">
    <property type="entry name" value="TPR-like"/>
    <property type="match status" value="2"/>
</dbReference>
<feature type="signal peptide" evidence="5">
    <location>
        <begin position="1"/>
        <end position="24"/>
    </location>
</feature>
<proteinExistence type="predicted"/>
<dbReference type="SMART" id="SM00028">
    <property type="entry name" value="TPR"/>
    <property type="match status" value="6"/>
</dbReference>
<gene>
    <name evidence="7" type="ORF">GGD55_006034</name>
</gene>
<dbReference type="InterPro" id="IPR006860">
    <property type="entry name" value="FecR"/>
</dbReference>
<reference evidence="7 8" key="1">
    <citation type="submission" date="2020-08" db="EMBL/GenBank/DDBJ databases">
        <title>Genomic Encyclopedia of Type Strains, Phase IV (KMG-V): Genome sequencing to study the core and pangenomes of soil and plant-associated prokaryotes.</title>
        <authorList>
            <person name="Whitman W."/>
        </authorList>
    </citation>
    <scope>NUCLEOTIDE SEQUENCE [LARGE SCALE GENOMIC DNA]</scope>
    <source>
        <strain evidence="7 8">SEMIA 4084</strain>
    </source>
</reference>
<comment type="subcellular location">
    <subcellularLocation>
        <location evidence="1">Cell outer membrane</location>
    </subcellularLocation>
</comment>
<comment type="caution">
    <text evidence="7">The sequence shown here is derived from an EMBL/GenBank/DDBJ whole genome shotgun (WGS) entry which is preliminary data.</text>
</comment>
<accession>A0A7W8UH82</accession>
<dbReference type="Proteomes" id="UP000585507">
    <property type="component" value="Unassembled WGS sequence"/>
</dbReference>
<keyword evidence="4" id="KW-0802">TPR repeat</keyword>
<feature type="repeat" description="TPR" evidence="4">
    <location>
        <begin position="375"/>
        <end position="408"/>
    </location>
</feature>
<dbReference type="EMBL" id="JACHBK010000019">
    <property type="protein sequence ID" value="MBB5539287.1"/>
    <property type="molecule type" value="Genomic_DNA"/>
</dbReference>
<dbReference type="Gene3D" id="1.25.40.10">
    <property type="entry name" value="Tetratricopeptide repeat domain"/>
    <property type="match status" value="1"/>
</dbReference>
<feature type="repeat" description="TPR" evidence="4">
    <location>
        <begin position="444"/>
        <end position="477"/>
    </location>
</feature>
<evidence type="ECO:0000256" key="4">
    <source>
        <dbReference type="PROSITE-ProRule" id="PRU00339"/>
    </source>
</evidence>
<evidence type="ECO:0000256" key="3">
    <source>
        <dbReference type="ARBA" id="ARBA00023237"/>
    </source>
</evidence>
<dbReference type="RefSeq" id="WP_026203476.1">
    <property type="nucleotide sequence ID" value="NZ_JACHBK010000019.1"/>
</dbReference>
<dbReference type="SUPFAM" id="SSF56935">
    <property type="entry name" value="Porins"/>
    <property type="match status" value="1"/>
</dbReference>
<feature type="domain" description="FecR protein" evidence="6">
    <location>
        <begin position="67"/>
        <end position="162"/>
    </location>
</feature>
<keyword evidence="5" id="KW-0732">Signal</keyword>
<keyword evidence="8" id="KW-1185">Reference proteome</keyword>
<dbReference type="AlphaFoldDB" id="A0A7W8UH82"/>
<evidence type="ECO:0000313" key="7">
    <source>
        <dbReference type="EMBL" id="MBB5539287.1"/>
    </source>
</evidence>
<dbReference type="Pfam" id="PF04773">
    <property type="entry name" value="FecR"/>
    <property type="match status" value="1"/>
</dbReference>
<dbReference type="GO" id="GO:0009279">
    <property type="term" value="C:cell outer membrane"/>
    <property type="evidence" value="ECO:0007669"/>
    <property type="project" value="UniProtKB-SubCell"/>
</dbReference>
<organism evidence="7 8">
    <name type="scientific">Rhizobium giardinii</name>
    <dbReference type="NCBI Taxonomy" id="56731"/>
    <lineage>
        <taxon>Bacteria</taxon>
        <taxon>Pseudomonadati</taxon>
        <taxon>Pseudomonadota</taxon>
        <taxon>Alphaproteobacteria</taxon>
        <taxon>Hyphomicrobiales</taxon>
        <taxon>Rhizobiaceae</taxon>
        <taxon>Rhizobium/Agrobacterium group</taxon>
        <taxon>Rhizobium</taxon>
    </lineage>
</organism>
<dbReference type="InterPro" id="IPR011990">
    <property type="entry name" value="TPR-like_helical_dom_sf"/>
</dbReference>
<sequence>MKYASVGVVYAFGLLCLAASAALADPLPRPFPAAGSVIARKSGEEVRFVDVSSWRYVDLKQDLLTGDVLRTNATGQLAVLFSDRTQVRLGRNTSLLVKQMGGSSDTGLELQSGTIWARAERGGQGVSIDTPAATAAIRGTDWTMTVGADGKTSLIVLEGLVELSNAQGSVTVSQGEGAVAAIGQAPSKIIIAKPKDREQMLFSLQLRTAFQWMPATPLIVPQMRSERSRIEMEEAGARSAADWLSLSEIYLALDGKQKANAALAEARARGLHGAEVARADLLDALIAGSENRYQDAARLFEKARPGLDAKRRAIAAYGGYFARSLADPNHVEEPPRVGSSGYAAVAKAWTAGFREDLPAAIAVIKEGERNTPNDPTLPAIRAQLGILLADEKEAVDGFERALAIDPDNPTGLEARAHYKLAILNDRQGALDDLNRALQTAPGSSTIWNTIGIAQSDRDANREAEAAFKKAIELDPLDPVGHANLALLYLDEMRMAEAKREIDEAMKVDPSFDIALVARGRYHLQTGEMEKAVEDLLAGSTANPGYSQAQLLLAAAHYEKGDRLPAAQALDNAERLDPEDPIVPVVRTTIAIDEYDSDAAIRNAQEIMRRTRARGGDYAPLGANQQAGSTLNDAFRLQGLDAWGQYYGDVVFDPFTGSSYIDQAVRGSVNPFTGEDGYDGQIIENSINDASFSSYIQGLLIEPHMLVSRDRTANLIQRPFVEASLGGGLISGDGELGYIGEADIRSFSNSVFPISLYGTLQWETTPQGRALDGVIDNFAAETELLAGNGYLTATPTPDDRLVFYTNYARSDLSRDSSTLTTLPLFPLPELVDGPLDVSAKNLNVGAGWSHTIAYQNVVNAGLFYSSSEAHILERSLVRNIPLVEESTDVETTSVVAAVGHIYGDGGLTFRYGLEGGTLAVKSRLVHSDITPPGAFFDIASSETSPLGRAYASVLAEITPSVKTEASLFATYLESGGASIERLEPRVGLAWSPFEGQWLRAAYLREGAASDTPTLAPIGVVGIQSNQLDLALDGEVDTFAFRWDAEWTDRFFTSVDVQHQEFDSITATLPYTIDLIAIDEGRLDRGSLTANFWLGYGFGLSATIAANESSGHGAAVGDMFDGALPFVPDTAGRIALTWVNTNNIRATLAANYTGERLDSSGTRLEDYWTLDAGVKWESFDKRVEVDLAAFNLLDENFDLESGLPGWGPTFKGTVKVRF</sequence>
<dbReference type="PROSITE" id="PS50005">
    <property type="entry name" value="TPR"/>
    <property type="match status" value="2"/>
</dbReference>
<evidence type="ECO:0000259" key="6">
    <source>
        <dbReference type="Pfam" id="PF04773"/>
    </source>
</evidence>
<dbReference type="PANTHER" id="PTHR38731">
    <property type="entry name" value="LIPL45-RELATED LIPOPROTEIN-RELATED"/>
    <property type="match status" value="1"/>
</dbReference>
<evidence type="ECO:0000313" key="8">
    <source>
        <dbReference type="Proteomes" id="UP000585507"/>
    </source>
</evidence>
<evidence type="ECO:0000256" key="5">
    <source>
        <dbReference type="SAM" id="SignalP"/>
    </source>
</evidence>
<keyword evidence="2" id="KW-0472">Membrane</keyword>
<dbReference type="InterPro" id="IPR036942">
    <property type="entry name" value="Beta-barrel_TonB_sf"/>
</dbReference>
<feature type="chain" id="PRO_5030601350" evidence="5">
    <location>
        <begin position="25"/>
        <end position="1216"/>
    </location>
</feature>
<keyword evidence="3" id="KW-0998">Cell outer membrane</keyword>
<dbReference type="InterPro" id="IPR019734">
    <property type="entry name" value="TPR_rpt"/>
</dbReference>
<protein>
    <submittedName>
        <fullName evidence="7">Tetratricopeptide (TPR) repeat protein</fullName>
    </submittedName>
</protein>
<dbReference type="Gene3D" id="2.40.170.20">
    <property type="entry name" value="TonB-dependent receptor, beta-barrel domain"/>
    <property type="match status" value="1"/>
</dbReference>
<evidence type="ECO:0000256" key="2">
    <source>
        <dbReference type="ARBA" id="ARBA00023136"/>
    </source>
</evidence>
<name>A0A7W8UH82_9HYPH</name>
<evidence type="ECO:0000256" key="1">
    <source>
        <dbReference type="ARBA" id="ARBA00004442"/>
    </source>
</evidence>
<dbReference type="Gene3D" id="2.60.120.1440">
    <property type="match status" value="1"/>
</dbReference>